<evidence type="ECO:0000313" key="6">
    <source>
        <dbReference type="EMBL" id="CAA0827090.1"/>
    </source>
</evidence>
<evidence type="ECO:0000313" key="7">
    <source>
        <dbReference type="Proteomes" id="UP001153555"/>
    </source>
</evidence>
<keyword evidence="3" id="KW-0146">Chitin degradation</keyword>
<dbReference type="PANTHER" id="PTHR22595:SF96">
    <property type="entry name" value="CHITINASE"/>
    <property type="match status" value="1"/>
</dbReference>
<keyword evidence="3" id="KW-0624">Polysaccharide degradation</keyword>
<name>A0A9N7NAX4_STRHE</name>
<evidence type="ECO:0000259" key="5">
    <source>
        <dbReference type="Pfam" id="PF00182"/>
    </source>
</evidence>
<dbReference type="GO" id="GO:0004568">
    <property type="term" value="F:chitinase activity"/>
    <property type="evidence" value="ECO:0007669"/>
    <property type="project" value="InterPro"/>
</dbReference>
<dbReference type="PANTHER" id="PTHR22595">
    <property type="entry name" value="CHITINASE-RELATED"/>
    <property type="match status" value="1"/>
</dbReference>
<feature type="chain" id="PRO_5040331087" evidence="4">
    <location>
        <begin position="19"/>
        <end position="123"/>
    </location>
</feature>
<dbReference type="GO" id="GO:0016998">
    <property type="term" value="P:cell wall macromolecule catabolic process"/>
    <property type="evidence" value="ECO:0007669"/>
    <property type="project" value="InterPro"/>
</dbReference>
<keyword evidence="7" id="KW-1185">Reference proteome</keyword>
<evidence type="ECO:0000256" key="1">
    <source>
        <dbReference type="ARBA" id="ARBA00003102"/>
    </source>
</evidence>
<accession>A0A9N7NAX4</accession>
<keyword evidence="4" id="KW-0732">Signal</keyword>
<dbReference type="OrthoDB" id="1828319at2759"/>
<organism evidence="6 7">
    <name type="scientific">Striga hermonthica</name>
    <name type="common">Purple witchweed</name>
    <name type="synonym">Buchnera hermonthica</name>
    <dbReference type="NCBI Taxonomy" id="68872"/>
    <lineage>
        <taxon>Eukaryota</taxon>
        <taxon>Viridiplantae</taxon>
        <taxon>Streptophyta</taxon>
        <taxon>Embryophyta</taxon>
        <taxon>Tracheophyta</taxon>
        <taxon>Spermatophyta</taxon>
        <taxon>Magnoliopsida</taxon>
        <taxon>eudicotyledons</taxon>
        <taxon>Gunneridae</taxon>
        <taxon>Pentapetalae</taxon>
        <taxon>asterids</taxon>
        <taxon>lamiids</taxon>
        <taxon>Lamiales</taxon>
        <taxon>Orobanchaceae</taxon>
        <taxon>Buchnereae</taxon>
        <taxon>Striga</taxon>
    </lineage>
</organism>
<feature type="domain" description="Glycoside hydrolase family 19 catalytic" evidence="5">
    <location>
        <begin position="61"/>
        <end position="122"/>
    </location>
</feature>
<evidence type="ECO:0000256" key="2">
    <source>
        <dbReference type="ARBA" id="ARBA00022821"/>
    </source>
</evidence>
<dbReference type="InterPro" id="IPR000726">
    <property type="entry name" value="Glyco_hydro_19_cat"/>
</dbReference>
<gene>
    <name evidence="6" type="ORF">SHERM_22785</name>
</gene>
<proteinExistence type="predicted"/>
<reference evidence="6" key="1">
    <citation type="submission" date="2019-12" db="EMBL/GenBank/DDBJ databases">
        <authorList>
            <person name="Scholes J."/>
        </authorList>
    </citation>
    <scope>NUCLEOTIDE SEQUENCE</scope>
</reference>
<dbReference type="Pfam" id="PF00182">
    <property type="entry name" value="Glyco_hydro_19"/>
    <property type="match status" value="1"/>
</dbReference>
<dbReference type="GO" id="GO:0006032">
    <property type="term" value="P:chitin catabolic process"/>
    <property type="evidence" value="ECO:0007669"/>
    <property type="project" value="UniProtKB-KW"/>
</dbReference>
<sequence>MAVVVFVTLAAMAIAVAGDPSEATIVNTNKHGKRKCIQGWECSTPSPHCCGYKISDFFKADDFEKLFPQRNSPEAQAAFFYSYESFIQASAMFQPQGFCTSGNKTMQMKELAAFFAFVAAQTS</sequence>
<dbReference type="GO" id="GO:0006952">
    <property type="term" value="P:defense response"/>
    <property type="evidence" value="ECO:0007669"/>
    <property type="project" value="UniProtKB-KW"/>
</dbReference>
<protein>
    <submittedName>
        <fullName evidence="6">Chitinase-like protein 1</fullName>
    </submittedName>
</protein>
<dbReference type="Proteomes" id="UP001153555">
    <property type="component" value="Unassembled WGS sequence"/>
</dbReference>
<keyword evidence="3" id="KW-0119">Carbohydrate metabolism</keyword>
<feature type="non-terminal residue" evidence="6">
    <location>
        <position position="123"/>
    </location>
</feature>
<feature type="signal peptide" evidence="4">
    <location>
        <begin position="1"/>
        <end position="18"/>
    </location>
</feature>
<dbReference type="SUPFAM" id="SSF53955">
    <property type="entry name" value="Lysozyme-like"/>
    <property type="match status" value="1"/>
</dbReference>
<dbReference type="EMBL" id="CACSLK010027745">
    <property type="protein sequence ID" value="CAA0827090.1"/>
    <property type="molecule type" value="Genomic_DNA"/>
</dbReference>
<evidence type="ECO:0000256" key="3">
    <source>
        <dbReference type="ARBA" id="ARBA00023024"/>
    </source>
</evidence>
<dbReference type="AlphaFoldDB" id="A0A9N7NAX4"/>
<comment type="function">
    <text evidence="1">Defense against chitin-containing fungal pathogens.</text>
</comment>
<dbReference type="InterPro" id="IPR023346">
    <property type="entry name" value="Lysozyme-like_dom_sf"/>
</dbReference>
<dbReference type="Gene3D" id="1.10.530.10">
    <property type="match status" value="1"/>
</dbReference>
<keyword evidence="2" id="KW-0611">Plant defense</keyword>
<comment type="caution">
    <text evidence="6">The sequence shown here is derived from an EMBL/GenBank/DDBJ whole genome shotgun (WGS) entry which is preliminary data.</text>
</comment>
<evidence type="ECO:0000256" key="4">
    <source>
        <dbReference type="SAM" id="SignalP"/>
    </source>
</evidence>